<dbReference type="InterPro" id="IPR045249">
    <property type="entry name" value="HARBI1-like"/>
</dbReference>
<sequence>QKNAGNTAIRDRFPSARKCQQPKVITSLCKFLGNFPLSVVIFYASDPFPDTTEVRFHPPEGRLRLENVETRRRAGSSSSCQLSWRRRECPRVITRRGATGWNRGNRGSFATYWTCATPWHVAESGPFNVRRLATPKGVIGFVDGTLIAIKRPDEHEELYINRKGYHSLNVQIVSDCNYKILSVVSRFNGSAHDSFVWANSAVRGVMETAWQEGERMWLLGDSGYPLEPWLHTPILNAAPGSDEANYTKLHMKARSSVERAIGHLKNRFRCLMRHRTLHYHPRKAGLIVNACCALHNMCVDANLPHEELHDVEGEPAEAQEGAPVLRDQGRNAEAIRARAHQSYVSEYYFDQGIEKKAGAVLKFNVKPAFVFFITKNSLSTKSDLTNKSVLCCVPIQRKCSRFFCVGKFCSARSHGDCLARRRTDVAVRTGCRCRRPTVLHTPQKRLLDSSPDF</sequence>
<dbReference type="Pfam" id="PF13359">
    <property type="entry name" value="DDE_Tnp_4"/>
    <property type="match status" value="1"/>
</dbReference>
<dbReference type="PANTHER" id="PTHR22930:SF289">
    <property type="entry name" value="DDE TNP4 DOMAIN-CONTAINING PROTEIN-RELATED"/>
    <property type="match status" value="1"/>
</dbReference>
<evidence type="ECO:0000256" key="5">
    <source>
        <dbReference type="ARBA" id="ARBA00022723"/>
    </source>
</evidence>
<comment type="subcellular location">
    <subcellularLocation>
        <location evidence="2">Nucleus</location>
    </subcellularLocation>
</comment>
<evidence type="ECO:0000256" key="4">
    <source>
        <dbReference type="ARBA" id="ARBA00022722"/>
    </source>
</evidence>
<evidence type="ECO:0000256" key="3">
    <source>
        <dbReference type="ARBA" id="ARBA00006958"/>
    </source>
</evidence>
<dbReference type="EMBL" id="CAACVG010007664">
    <property type="protein sequence ID" value="VEN46498.1"/>
    <property type="molecule type" value="Genomic_DNA"/>
</dbReference>
<accession>A0A653CF47</accession>
<dbReference type="GO" id="GO:0046872">
    <property type="term" value="F:metal ion binding"/>
    <property type="evidence" value="ECO:0007669"/>
    <property type="project" value="UniProtKB-KW"/>
</dbReference>
<evidence type="ECO:0000256" key="1">
    <source>
        <dbReference type="ARBA" id="ARBA00001968"/>
    </source>
</evidence>
<evidence type="ECO:0000259" key="8">
    <source>
        <dbReference type="Pfam" id="PF13359"/>
    </source>
</evidence>
<dbReference type="GO" id="GO:0005634">
    <property type="term" value="C:nucleus"/>
    <property type="evidence" value="ECO:0007669"/>
    <property type="project" value="UniProtKB-SubCell"/>
</dbReference>
<reference evidence="9 10" key="1">
    <citation type="submission" date="2019-01" db="EMBL/GenBank/DDBJ databases">
        <authorList>
            <person name="Sayadi A."/>
        </authorList>
    </citation>
    <scope>NUCLEOTIDE SEQUENCE [LARGE SCALE GENOMIC DNA]</scope>
</reference>
<evidence type="ECO:0000256" key="6">
    <source>
        <dbReference type="ARBA" id="ARBA00022801"/>
    </source>
</evidence>
<organism evidence="9 10">
    <name type="scientific">Callosobruchus maculatus</name>
    <name type="common">Southern cowpea weevil</name>
    <name type="synonym">Pulse bruchid</name>
    <dbReference type="NCBI Taxonomy" id="64391"/>
    <lineage>
        <taxon>Eukaryota</taxon>
        <taxon>Metazoa</taxon>
        <taxon>Ecdysozoa</taxon>
        <taxon>Arthropoda</taxon>
        <taxon>Hexapoda</taxon>
        <taxon>Insecta</taxon>
        <taxon>Pterygota</taxon>
        <taxon>Neoptera</taxon>
        <taxon>Endopterygota</taxon>
        <taxon>Coleoptera</taxon>
        <taxon>Polyphaga</taxon>
        <taxon>Cucujiformia</taxon>
        <taxon>Chrysomeloidea</taxon>
        <taxon>Chrysomelidae</taxon>
        <taxon>Bruchinae</taxon>
        <taxon>Bruchini</taxon>
        <taxon>Callosobruchus</taxon>
    </lineage>
</organism>
<gene>
    <name evidence="9" type="ORF">CALMAC_LOCUS8566</name>
</gene>
<dbReference type="AlphaFoldDB" id="A0A653CF47"/>
<keyword evidence="6" id="KW-0378">Hydrolase</keyword>
<dbReference type="Proteomes" id="UP000410492">
    <property type="component" value="Unassembled WGS sequence"/>
</dbReference>
<dbReference type="GO" id="GO:0004518">
    <property type="term" value="F:nuclease activity"/>
    <property type="evidence" value="ECO:0007669"/>
    <property type="project" value="UniProtKB-KW"/>
</dbReference>
<keyword evidence="10" id="KW-1185">Reference proteome</keyword>
<keyword evidence="5" id="KW-0479">Metal-binding</keyword>
<dbReference type="OrthoDB" id="8180859at2759"/>
<dbReference type="PANTHER" id="PTHR22930">
    <property type="match status" value="1"/>
</dbReference>
<comment type="cofactor">
    <cofactor evidence="1">
        <name>a divalent metal cation</name>
        <dbReference type="ChEBI" id="CHEBI:60240"/>
    </cofactor>
</comment>
<evidence type="ECO:0000313" key="10">
    <source>
        <dbReference type="Proteomes" id="UP000410492"/>
    </source>
</evidence>
<dbReference type="GO" id="GO:0016787">
    <property type="term" value="F:hydrolase activity"/>
    <property type="evidence" value="ECO:0007669"/>
    <property type="project" value="UniProtKB-KW"/>
</dbReference>
<dbReference type="InterPro" id="IPR027806">
    <property type="entry name" value="HARBI1_dom"/>
</dbReference>
<feature type="non-terminal residue" evidence="9">
    <location>
        <position position="1"/>
    </location>
</feature>
<comment type="similarity">
    <text evidence="3">Belongs to the HARBI1 family.</text>
</comment>
<evidence type="ECO:0000256" key="2">
    <source>
        <dbReference type="ARBA" id="ARBA00004123"/>
    </source>
</evidence>
<evidence type="ECO:0000256" key="7">
    <source>
        <dbReference type="ARBA" id="ARBA00023242"/>
    </source>
</evidence>
<proteinExistence type="inferred from homology"/>
<keyword evidence="4" id="KW-0540">Nuclease</keyword>
<feature type="domain" description="DDE Tnp4" evidence="8">
    <location>
        <begin position="142"/>
        <end position="296"/>
    </location>
</feature>
<evidence type="ECO:0000313" key="9">
    <source>
        <dbReference type="EMBL" id="VEN46498.1"/>
    </source>
</evidence>
<protein>
    <recommendedName>
        <fullName evidence="8">DDE Tnp4 domain-containing protein</fullName>
    </recommendedName>
</protein>
<keyword evidence="7" id="KW-0539">Nucleus</keyword>
<name>A0A653CF47_CALMS</name>